<dbReference type="InterPro" id="IPR001680">
    <property type="entry name" value="WD40_rpt"/>
</dbReference>
<evidence type="ECO:0000259" key="5">
    <source>
        <dbReference type="Pfam" id="PF12894"/>
    </source>
</evidence>
<dbReference type="AlphaFoldDB" id="A0AAD1XEM7"/>
<dbReference type="Proteomes" id="UP001295684">
    <property type="component" value="Unassembled WGS sequence"/>
</dbReference>
<dbReference type="Pfam" id="PF00400">
    <property type="entry name" value="WD40"/>
    <property type="match status" value="3"/>
</dbReference>
<gene>
    <name evidence="6" type="ORF">ECRASSUSDP1_LOCUS10476</name>
</gene>
<feature type="compositionally biased region" description="Basic and acidic residues" evidence="4">
    <location>
        <begin position="310"/>
        <end position="342"/>
    </location>
</feature>
<dbReference type="SMART" id="SM00320">
    <property type="entry name" value="WD40"/>
    <property type="match status" value="6"/>
</dbReference>
<dbReference type="Gene3D" id="2.130.10.10">
    <property type="entry name" value="YVTN repeat-like/Quinoprotein amine dehydrogenase"/>
    <property type="match status" value="2"/>
</dbReference>
<dbReference type="SUPFAM" id="SSF50978">
    <property type="entry name" value="WD40 repeat-like"/>
    <property type="match status" value="1"/>
</dbReference>
<keyword evidence="2" id="KW-0677">Repeat</keyword>
<dbReference type="InterPro" id="IPR019775">
    <property type="entry name" value="WD40_repeat_CS"/>
</dbReference>
<feature type="repeat" description="WD" evidence="3">
    <location>
        <begin position="153"/>
        <end position="195"/>
    </location>
</feature>
<feature type="repeat" description="WD" evidence="3">
    <location>
        <begin position="68"/>
        <end position="109"/>
    </location>
</feature>
<dbReference type="GO" id="GO:0000278">
    <property type="term" value="P:mitotic cell cycle"/>
    <property type="evidence" value="ECO:0007669"/>
    <property type="project" value="TreeGrafter"/>
</dbReference>
<dbReference type="GO" id="GO:0005813">
    <property type="term" value="C:centrosome"/>
    <property type="evidence" value="ECO:0007669"/>
    <property type="project" value="TreeGrafter"/>
</dbReference>
<dbReference type="InterPro" id="IPR024977">
    <property type="entry name" value="Apc4-like_WD40_dom"/>
</dbReference>
<evidence type="ECO:0000256" key="2">
    <source>
        <dbReference type="ARBA" id="ARBA00022737"/>
    </source>
</evidence>
<dbReference type="InterPro" id="IPR036322">
    <property type="entry name" value="WD40_repeat_dom_sf"/>
</dbReference>
<dbReference type="Pfam" id="PF12894">
    <property type="entry name" value="ANAPC4_WD40"/>
    <property type="match status" value="1"/>
</dbReference>
<dbReference type="PROSITE" id="PS50082">
    <property type="entry name" value="WD_REPEATS_2"/>
    <property type="match status" value="2"/>
</dbReference>
<name>A0AAD1XEM7_EUPCR</name>
<dbReference type="PROSITE" id="PS00678">
    <property type="entry name" value="WD_REPEATS_1"/>
    <property type="match status" value="1"/>
</dbReference>
<dbReference type="InterPro" id="IPR052818">
    <property type="entry name" value="NEDD1_Spindle_Assembly"/>
</dbReference>
<proteinExistence type="predicted"/>
<evidence type="ECO:0000256" key="3">
    <source>
        <dbReference type="PROSITE-ProRule" id="PRU00221"/>
    </source>
</evidence>
<reference evidence="6" key="1">
    <citation type="submission" date="2023-07" db="EMBL/GenBank/DDBJ databases">
        <authorList>
            <consortium name="AG Swart"/>
            <person name="Singh M."/>
            <person name="Singh A."/>
            <person name="Seah K."/>
            <person name="Emmerich C."/>
        </authorList>
    </citation>
    <scope>NUCLEOTIDE SEQUENCE</scope>
    <source>
        <strain evidence="6">DP1</strain>
    </source>
</reference>
<organism evidence="6 7">
    <name type="scientific">Euplotes crassus</name>
    <dbReference type="NCBI Taxonomy" id="5936"/>
    <lineage>
        <taxon>Eukaryota</taxon>
        <taxon>Sar</taxon>
        <taxon>Alveolata</taxon>
        <taxon>Ciliophora</taxon>
        <taxon>Intramacronucleata</taxon>
        <taxon>Spirotrichea</taxon>
        <taxon>Hypotrichia</taxon>
        <taxon>Euplotida</taxon>
        <taxon>Euplotidae</taxon>
        <taxon>Moneuplotes</taxon>
    </lineage>
</organism>
<dbReference type="PANTHER" id="PTHR44414:SF1">
    <property type="entry name" value="PROTEIN NEDD1"/>
    <property type="match status" value="1"/>
</dbReference>
<evidence type="ECO:0000256" key="1">
    <source>
        <dbReference type="ARBA" id="ARBA00022574"/>
    </source>
</evidence>
<evidence type="ECO:0000256" key="4">
    <source>
        <dbReference type="SAM" id="MobiDB-lite"/>
    </source>
</evidence>
<accession>A0AAD1XEM7</accession>
<dbReference type="GO" id="GO:0005814">
    <property type="term" value="C:centriole"/>
    <property type="evidence" value="ECO:0007669"/>
    <property type="project" value="TreeGrafter"/>
</dbReference>
<dbReference type="GO" id="GO:0005737">
    <property type="term" value="C:cytoplasm"/>
    <property type="evidence" value="ECO:0007669"/>
    <property type="project" value="TreeGrafter"/>
</dbReference>
<dbReference type="GO" id="GO:0007020">
    <property type="term" value="P:microtubule nucleation"/>
    <property type="evidence" value="ECO:0007669"/>
    <property type="project" value="TreeGrafter"/>
</dbReference>
<comment type="caution">
    <text evidence="6">The sequence shown here is derived from an EMBL/GenBank/DDBJ whole genome shotgun (WGS) entry which is preliminary data.</text>
</comment>
<dbReference type="CDD" id="cd00200">
    <property type="entry name" value="WD40"/>
    <property type="match status" value="1"/>
</dbReference>
<dbReference type="GO" id="GO:0036064">
    <property type="term" value="C:ciliary basal body"/>
    <property type="evidence" value="ECO:0007669"/>
    <property type="project" value="TreeGrafter"/>
</dbReference>
<dbReference type="GO" id="GO:0000922">
    <property type="term" value="C:spindle pole"/>
    <property type="evidence" value="ECO:0007669"/>
    <property type="project" value="TreeGrafter"/>
</dbReference>
<keyword evidence="7" id="KW-1185">Reference proteome</keyword>
<sequence>MANLVSASDKVILHNFEHKEGVLQMSPHDSNYVNGCTWSSNGQVVATCGDDGCVILSNARTGRKTWTFRNDRYPLLCAAFSKTDEYIATGSDGGQIQIWDIPNRKLDFEVVDDEMEGITCIAWKIDSKILIAGSDKGILYIIDTQRKMIKETLQHDSEPIRCLSFSKFKHDLVATGGDNGHVIVWDIENFELYHIFDNSPHSKPCTGIIFSPTNELLMCSCGLDSKIQFFDIEDKKNVKTIEAPEPLSALSFHSDGINIAAGSDKGFIYIYFLRTSDVKYILEGHEGNPIRSLEFKRPDNLTKKLKSKKKEADKSKIRSYEELKSETRSKTHAERRAKNKVESKKIPMKTNNRAEVKVTRELKNKSNNGIQKIIEEGEEQTFSSADVEMEDDKDSSIGFEGPYVGPIFTSKQKKYLSSLIDEKLISHESELAGYFSNLQVEMLRQFIIQKDELEALIKQSL</sequence>
<protein>
    <recommendedName>
        <fullName evidence="5">Anaphase-promoting complex subunit 4-like WD40 domain-containing protein</fullName>
    </recommendedName>
</protein>
<dbReference type="PANTHER" id="PTHR44414">
    <property type="entry name" value="PROTEIN NEDD1"/>
    <property type="match status" value="1"/>
</dbReference>
<dbReference type="InterPro" id="IPR015943">
    <property type="entry name" value="WD40/YVTN_repeat-like_dom_sf"/>
</dbReference>
<keyword evidence="1 3" id="KW-0853">WD repeat</keyword>
<feature type="region of interest" description="Disordered" evidence="4">
    <location>
        <begin position="304"/>
        <end position="342"/>
    </location>
</feature>
<evidence type="ECO:0000313" key="6">
    <source>
        <dbReference type="EMBL" id="CAI2369178.1"/>
    </source>
</evidence>
<feature type="domain" description="Anaphase-promoting complex subunit 4-like WD40" evidence="5">
    <location>
        <begin position="79"/>
        <end position="166"/>
    </location>
</feature>
<dbReference type="EMBL" id="CAMPGE010010327">
    <property type="protein sequence ID" value="CAI2369178.1"/>
    <property type="molecule type" value="Genomic_DNA"/>
</dbReference>
<evidence type="ECO:0000313" key="7">
    <source>
        <dbReference type="Proteomes" id="UP001295684"/>
    </source>
</evidence>
<dbReference type="GO" id="GO:0043015">
    <property type="term" value="F:gamma-tubulin binding"/>
    <property type="evidence" value="ECO:0007669"/>
    <property type="project" value="TreeGrafter"/>
</dbReference>